<dbReference type="PANTHER" id="PTHR35347">
    <property type="entry name" value="COILED-COIL DOMAIN-CONTAINING PROTEIN 175"/>
    <property type="match status" value="1"/>
</dbReference>
<gene>
    <name evidence="3" type="ORF">MGAL_10B026805</name>
</gene>
<protein>
    <submittedName>
        <fullName evidence="3">Uncharacterized protein</fullName>
    </submittedName>
</protein>
<sequence>MSAKHLMPEVNAAVERLLELADRMKYEEFGFLDKDVVNIDKVIDSMHELEKERRGAHDLLETETIHASILRHKLQFLPPSIKSEIKEAVYSARQDNAEALDNLKKKLESINNNIKYLEERQHDLEGDYSTLLPERISASKEHEDIIQELNEKMAEKAGLQIVLNETRDQVRQTNQNIVDLEDGILQLKEDLIHERTEARHEKKKLKQLVSDTNSKTKMQKEENVVMKKELDLIHEKLVDNEGQLDAVRKSLQTYEDSKAKLEAEERQLSDQLANKLRQNEALRKKGVAIINEDMKLQKQYEDTERLLLKKFKKLETETQKEDDRNYELEGQKLELHSDLEEKMLQRQEDFEEVKALDGALQDQKRELGIKAELVGKMQAENVEMADTMESLAESHKAVLAQLNQQIEEFREQLNKERKERETFEKLIEKQIAEKKKNKEQEFVRLYSEPSLTPTPSPPRQALEKRTEEKDRQKKKFESLGMNVQNQKNNVSKDIEEMKMDNHTFLTQMNTQIQDGKVQHLELTNEGTSLQKELKEDEKEITDLEGNLTKAQDDYQNMFDAMKYKVARYEQEIAEMERAIIDRKNDIEEKTPAYEDLEKFFENRTNEYDVLKRSIAKMRQKKSQLEDSIHKDTMKKQQMTEPREKLKKDLKKKRDEAIFQLKRHGEDRQKLEKDIYIAGCKLRSVLEENHKFEEGCDYLRKEITDIHQQMIDNEKIKNMLGLQLQESKGHLVESWDVDNQIQENFAEKDQEVLALFGEILGRTDERRDKITEISSRLEDELLMLGGFLDNLSTRRPKDTPVGSRHPHNTGSRSVSRTSRRDPLDHLSKRPETSEGRFSALEARADQEERDLMVTPNVQDKYSRPPTVASGKVVTISDVKDNEATK</sequence>
<feature type="coiled-coil region" evidence="1">
    <location>
        <begin position="163"/>
        <end position="208"/>
    </location>
</feature>
<dbReference type="OrthoDB" id="10031759at2759"/>
<evidence type="ECO:0000313" key="4">
    <source>
        <dbReference type="Proteomes" id="UP000596742"/>
    </source>
</evidence>
<feature type="region of interest" description="Disordered" evidence="2">
    <location>
        <begin position="444"/>
        <end position="474"/>
    </location>
</feature>
<dbReference type="Proteomes" id="UP000596742">
    <property type="component" value="Unassembled WGS sequence"/>
</dbReference>
<comment type="caution">
    <text evidence="3">The sequence shown here is derived from an EMBL/GenBank/DDBJ whole genome shotgun (WGS) entry which is preliminary data.</text>
</comment>
<feature type="compositionally biased region" description="Basic and acidic residues" evidence="2">
    <location>
        <begin position="622"/>
        <end position="634"/>
    </location>
</feature>
<feature type="region of interest" description="Disordered" evidence="2">
    <location>
        <begin position="621"/>
        <end position="642"/>
    </location>
</feature>
<feature type="compositionally biased region" description="Basic and acidic residues" evidence="2">
    <location>
        <begin position="461"/>
        <end position="474"/>
    </location>
</feature>
<evidence type="ECO:0000256" key="1">
    <source>
        <dbReference type="SAM" id="Coils"/>
    </source>
</evidence>
<name>A0A8B6EUB3_MYTGA</name>
<evidence type="ECO:0000256" key="2">
    <source>
        <dbReference type="SAM" id="MobiDB-lite"/>
    </source>
</evidence>
<keyword evidence="4" id="KW-1185">Reference proteome</keyword>
<dbReference type="PANTHER" id="PTHR35347:SF1">
    <property type="entry name" value="COILED-COIL DOMAIN-CONTAINING PROTEIN 175"/>
    <property type="match status" value="1"/>
</dbReference>
<proteinExistence type="predicted"/>
<dbReference type="AlphaFoldDB" id="A0A8B6EUB3"/>
<organism evidence="3 4">
    <name type="scientific">Mytilus galloprovincialis</name>
    <name type="common">Mediterranean mussel</name>
    <dbReference type="NCBI Taxonomy" id="29158"/>
    <lineage>
        <taxon>Eukaryota</taxon>
        <taxon>Metazoa</taxon>
        <taxon>Spiralia</taxon>
        <taxon>Lophotrochozoa</taxon>
        <taxon>Mollusca</taxon>
        <taxon>Bivalvia</taxon>
        <taxon>Autobranchia</taxon>
        <taxon>Pteriomorphia</taxon>
        <taxon>Mytilida</taxon>
        <taxon>Mytiloidea</taxon>
        <taxon>Mytilidae</taxon>
        <taxon>Mytilinae</taxon>
        <taxon>Mytilus</taxon>
    </lineage>
</organism>
<feature type="compositionally biased region" description="Basic and acidic residues" evidence="2">
    <location>
        <begin position="817"/>
        <end position="833"/>
    </location>
</feature>
<feature type="coiled-coil region" evidence="1">
    <location>
        <begin position="93"/>
        <end position="127"/>
    </location>
</feature>
<feature type="region of interest" description="Disordered" evidence="2">
    <location>
        <begin position="791"/>
        <end position="884"/>
    </location>
</feature>
<dbReference type="EMBL" id="UYJE01005644">
    <property type="protein sequence ID" value="VDI38942.1"/>
    <property type="molecule type" value="Genomic_DNA"/>
</dbReference>
<feature type="compositionally biased region" description="Basic and acidic residues" evidence="2">
    <location>
        <begin position="841"/>
        <end position="850"/>
    </location>
</feature>
<accession>A0A8B6EUB3</accession>
<keyword evidence="1" id="KW-0175">Coiled coil</keyword>
<dbReference type="InterPro" id="IPR038834">
    <property type="entry name" value="CCDC175"/>
</dbReference>
<feature type="coiled-coil region" evidence="1">
    <location>
        <begin position="244"/>
        <end position="285"/>
    </location>
</feature>
<evidence type="ECO:0000313" key="3">
    <source>
        <dbReference type="EMBL" id="VDI38942.1"/>
    </source>
</evidence>
<dbReference type="EMBL" id="UYJE01005644">
    <property type="protein sequence ID" value="VDI38944.1"/>
    <property type="molecule type" value="Genomic_DNA"/>
</dbReference>
<reference evidence="3" key="1">
    <citation type="submission" date="2018-11" db="EMBL/GenBank/DDBJ databases">
        <authorList>
            <person name="Alioto T."/>
            <person name="Alioto T."/>
        </authorList>
    </citation>
    <scope>NUCLEOTIDE SEQUENCE</scope>
</reference>
<feature type="coiled-coil region" evidence="1">
    <location>
        <begin position="385"/>
        <end position="433"/>
    </location>
</feature>